<name>A0A381T7M0_9ZZZZ</name>
<accession>A0A381T7M0</accession>
<dbReference type="AlphaFoldDB" id="A0A381T7M0"/>
<gene>
    <name evidence="1" type="ORF">METZ01_LOCUS63541</name>
</gene>
<proteinExistence type="predicted"/>
<reference evidence="1" key="1">
    <citation type="submission" date="2018-05" db="EMBL/GenBank/DDBJ databases">
        <authorList>
            <person name="Lanie J.A."/>
            <person name="Ng W.-L."/>
            <person name="Kazmierczak K.M."/>
            <person name="Andrzejewski T.M."/>
            <person name="Davidsen T.M."/>
            <person name="Wayne K.J."/>
            <person name="Tettelin H."/>
            <person name="Glass J.I."/>
            <person name="Rusch D."/>
            <person name="Podicherti R."/>
            <person name="Tsui H.-C.T."/>
            <person name="Winkler M.E."/>
        </authorList>
    </citation>
    <scope>NUCLEOTIDE SEQUENCE</scope>
</reference>
<organism evidence="1">
    <name type="scientific">marine metagenome</name>
    <dbReference type="NCBI Taxonomy" id="408172"/>
    <lineage>
        <taxon>unclassified sequences</taxon>
        <taxon>metagenomes</taxon>
        <taxon>ecological metagenomes</taxon>
    </lineage>
</organism>
<dbReference type="InterPro" id="IPR046150">
    <property type="entry name" value="DUF6152"/>
</dbReference>
<sequence length="100" mass="11019">MYLIKKAVFLVVSGFFLVLSGLASAHHGWSWYTGSDFSLEGVVVEKHFGAPHDRLTIEAGGQQWNVVLSTPFRSRRAGFGQEEVEVGETVTAYGHRHAEA</sequence>
<dbReference type="Pfam" id="PF19649">
    <property type="entry name" value="DUF6152"/>
    <property type="match status" value="1"/>
</dbReference>
<protein>
    <submittedName>
        <fullName evidence="1">Uncharacterized protein</fullName>
    </submittedName>
</protein>
<dbReference type="EMBL" id="UINC01003963">
    <property type="protein sequence ID" value="SVA10687.1"/>
    <property type="molecule type" value="Genomic_DNA"/>
</dbReference>
<feature type="non-terminal residue" evidence="1">
    <location>
        <position position="100"/>
    </location>
</feature>
<evidence type="ECO:0000313" key="1">
    <source>
        <dbReference type="EMBL" id="SVA10687.1"/>
    </source>
</evidence>